<organism evidence="2">
    <name type="scientific">Variovorax paradoxus</name>
    <dbReference type="NCBI Taxonomy" id="34073"/>
    <lineage>
        <taxon>Bacteria</taxon>
        <taxon>Pseudomonadati</taxon>
        <taxon>Pseudomonadota</taxon>
        <taxon>Betaproteobacteria</taxon>
        <taxon>Burkholderiales</taxon>
        <taxon>Comamonadaceae</taxon>
        <taxon>Variovorax</taxon>
    </lineage>
</organism>
<dbReference type="AlphaFoldDB" id="A0A679J7P6"/>
<name>A0A679J7P6_VARPD</name>
<dbReference type="RefSeq" id="WP_339093648.1">
    <property type="nucleotide sequence ID" value="NZ_LR743508.1"/>
</dbReference>
<feature type="chain" id="PRO_5025419164" evidence="1">
    <location>
        <begin position="26"/>
        <end position="67"/>
    </location>
</feature>
<gene>
    <name evidence="2" type="ORF">VVAX_05965</name>
</gene>
<keyword evidence="1" id="KW-0732">Signal</keyword>
<proteinExistence type="predicted"/>
<sequence>MTITSRFVATAAVSALLLFGMPSYAAGKLASADESLLKDIAQANISEVESGKLDVDRSGNAEVKKFA</sequence>
<protein>
    <submittedName>
        <fullName evidence="2">Uncharacterized protein</fullName>
    </submittedName>
</protein>
<accession>A0A679J7P6</accession>
<evidence type="ECO:0000256" key="1">
    <source>
        <dbReference type="SAM" id="SignalP"/>
    </source>
</evidence>
<feature type="signal peptide" evidence="1">
    <location>
        <begin position="1"/>
        <end position="25"/>
    </location>
</feature>
<dbReference type="EMBL" id="LR743508">
    <property type="protein sequence ID" value="CAA2109694.1"/>
    <property type="molecule type" value="Genomic_DNA"/>
</dbReference>
<evidence type="ECO:0000313" key="2">
    <source>
        <dbReference type="EMBL" id="CAA2109694.1"/>
    </source>
</evidence>
<reference evidence="2" key="1">
    <citation type="submission" date="2019-12" db="EMBL/GenBank/DDBJ databases">
        <authorList>
            <person name="Cremers G."/>
        </authorList>
    </citation>
    <scope>NUCLEOTIDE SEQUENCE</scope>
    <source>
        <strain evidence="2">Vvax</strain>
    </source>
</reference>